<sequence length="273" mass="29510">MTRNRWDDLAASLPHHEGPVIVVDNGSTDGTPQRVRQSFPSVAVIELHRNLAAVARNVGVEAATTPYVAFADDDSWWEPGALARAAAILDAHPRLAVLAGRILVGDDGRADPVCEAMAASPLGTEADQPGPSVLGFVACGAVVRREAFLDAGGFDQVVGFPGEEEGLALDLADRGWGLAYVAHVVAHHHPSSSRSTSHARRVLETRNDLLTCLLHRPWPVVGRRFLDVWRAGSVGRAAVLRAIRRAPRALRHRRPTSPSVEMRRRRLDGLFPG</sequence>
<evidence type="ECO:0000256" key="4">
    <source>
        <dbReference type="SAM" id="MobiDB-lite"/>
    </source>
</evidence>
<feature type="domain" description="Glycosyltransferase 2-like" evidence="5">
    <location>
        <begin position="20"/>
        <end position="148"/>
    </location>
</feature>
<evidence type="ECO:0000259" key="5">
    <source>
        <dbReference type="Pfam" id="PF00535"/>
    </source>
</evidence>
<comment type="similarity">
    <text evidence="1">Belongs to the glycosyltransferase 2 family.</text>
</comment>
<evidence type="ECO:0000256" key="3">
    <source>
        <dbReference type="ARBA" id="ARBA00022679"/>
    </source>
</evidence>
<dbReference type="EMBL" id="JBFPJR010000012">
    <property type="protein sequence ID" value="MEX0427768.1"/>
    <property type="molecule type" value="Genomic_DNA"/>
</dbReference>
<dbReference type="SUPFAM" id="SSF53448">
    <property type="entry name" value="Nucleotide-diphospho-sugar transferases"/>
    <property type="match status" value="1"/>
</dbReference>
<name>A0ABV3SY31_9ACTN</name>
<dbReference type="Proteomes" id="UP001556631">
    <property type="component" value="Unassembled WGS sequence"/>
</dbReference>
<gene>
    <name evidence="6" type="ORF">AB3X52_09070</name>
</gene>
<evidence type="ECO:0000256" key="1">
    <source>
        <dbReference type="ARBA" id="ARBA00006739"/>
    </source>
</evidence>
<keyword evidence="3" id="KW-0808">Transferase</keyword>
<evidence type="ECO:0000313" key="6">
    <source>
        <dbReference type="EMBL" id="MEX0427768.1"/>
    </source>
</evidence>
<protein>
    <submittedName>
        <fullName evidence="6">Glycosyltransferase family 2 protein</fullName>
    </submittedName>
</protein>
<keyword evidence="7" id="KW-1185">Reference proteome</keyword>
<evidence type="ECO:0000256" key="2">
    <source>
        <dbReference type="ARBA" id="ARBA00022676"/>
    </source>
</evidence>
<dbReference type="RefSeq" id="WP_367993466.1">
    <property type="nucleotide sequence ID" value="NZ_JBFPJR010000012.1"/>
</dbReference>
<dbReference type="Pfam" id="PF00535">
    <property type="entry name" value="Glycos_transf_2"/>
    <property type="match status" value="1"/>
</dbReference>
<dbReference type="PANTHER" id="PTHR43685:SF5">
    <property type="entry name" value="GLYCOSYLTRANSFERASE EPSE-RELATED"/>
    <property type="match status" value="1"/>
</dbReference>
<dbReference type="InterPro" id="IPR029044">
    <property type="entry name" value="Nucleotide-diphossugar_trans"/>
</dbReference>
<reference evidence="6 7" key="1">
    <citation type="submission" date="2024-07" db="EMBL/GenBank/DDBJ databases">
        <authorList>
            <person name="Lee S."/>
            <person name="Kang M."/>
        </authorList>
    </citation>
    <scope>NUCLEOTIDE SEQUENCE [LARGE SCALE GENOMIC DNA]</scope>
    <source>
        <strain evidence="6 7">DS6</strain>
    </source>
</reference>
<feature type="region of interest" description="Disordered" evidence="4">
    <location>
        <begin position="251"/>
        <end position="273"/>
    </location>
</feature>
<keyword evidence="2" id="KW-0328">Glycosyltransferase</keyword>
<organism evidence="6 7">
    <name type="scientific">Nocardioides eburneus</name>
    <dbReference type="NCBI Taxonomy" id="3231482"/>
    <lineage>
        <taxon>Bacteria</taxon>
        <taxon>Bacillati</taxon>
        <taxon>Actinomycetota</taxon>
        <taxon>Actinomycetes</taxon>
        <taxon>Propionibacteriales</taxon>
        <taxon>Nocardioidaceae</taxon>
        <taxon>Nocardioides</taxon>
    </lineage>
</organism>
<proteinExistence type="inferred from homology"/>
<dbReference type="InterPro" id="IPR050834">
    <property type="entry name" value="Glycosyltransf_2"/>
</dbReference>
<dbReference type="InterPro" id="IPR001173">
    <property type="entry name" value="Glyco_trans_2-like"/>
</dbReference>
<dbReference type="Gene3D" id="3.90.550.10">
    <property type="entry name" value="Spore Coat Polysaccharide Biosynthesis Protein SpsA, Chain A"/>
    <property type="match status" value="1"/>
</dbReference>
<accession>A0ABV3SY31</accession>
<dbReference type="PANTHER" id="PTHR43685">
    <property type="entry name" value="GLYCOSYLTRANSFERASE"/>
    <property type="match status" value="1"/>
</dbReference>
<evidence type="ECO:0000313" key="7">
    <source>
        <dbReference type="Proteomes" id="UP001556631"/>
    </source>
</evidence>
<comment type="caution">
    <text evidence="6">The sequence shown here is derived from an EMBL/GenBank/DDBJ whole genome shotgun (WGS) entry which is preliminary data.</text>
</comment>